<feature type="domain" description="RING-type" evidence="3">
    <location>
        <begin position="22"/>
        <end position="67"/>
    </location>
</feature>
<dbReference type="SMART" id="SM00184">
    <property type="entry name" value="RING"/>
    <property type="match status" value="1"/>
</dbReference>
<dbReference type="InterPro" id="IPR044274">
    <property type="entry name" value="RFI2"/>
</dbReference>
<dbReference type="SUPFAM" id="SSF57850">
    <property type="entry name" value="RING/U-box"/>
    <property type="match status" value="1"/>
</dbReference>
<dbReference type="Gene3D" id="3.30.40.10">
    <property type="entry name" value="Zinc/RING finger domain, C3HC4 (zinc finger)"/>
    <property type="match status" value="1"/>
</dbReference>
<dbReference type="AlphaFoldDB" id="A0A9D4XQ09"/>
<feature type="region of interest" description="Disordered" evidence="2">
    <location>
        <begin position="219"/>
        <end position="258"/>
    </location>
</feature>
<keyword evidence="1" id="KW-0863">Zinc-finger</keyword>
<comment type="caution">
    <text evidence="4">The sequence shown here is derived from an EMBL/GenBank/DDBJ whole genome shotgun (WGS) entry which is preliminary data.</text>
</comment>
<dbReference type="InterPro" id="IPR013083">
    <property type="entry name" value="Znf_RING/FYVE/PHD"/>
</dbReference>
<dbReference type="Gramene" id="Psat03G0055200-T1">
    <property type="protein sequence ID" value="KAI5424407.1"/>
    <property type="gene ID" value="KIW84_030552"/>
</dbReference>
<dbReference type="Gramene" id="PSAT_LOCUS14479_t1">
    <property type="protein sequence ID" value="CAL5194755.1"/>
    <property type="gene ID" value="PSAT_LOCUS14479"/>
</dbReference>
<keyword evidence="1" id="KW-0479">Metal-binding</keyword>
<keyword evidence="1" id="KW-0862">Zinc</keyword>
<dbReference type="GO" id="GO:0004842">
    <property type="term" value="F:ubiquitin-protein transferase activity"/>
    <property type="evidence" value="ECO:0007669"/>
    <property type="project" value="InterPro"/>
</dbReference>
<proteinExistence type="predicted"/>
<evidence type="ECO:0000256" key="2">
    <source>
        <dbReference type="SAM" id="MobiDB-lite"/>
    </source>
</evidence>
<dbReference type="OrthoDB" id="8062037at2759"/>
<dbReference type="GO" id="GO:0008270">
    <property type="term" value="F:zinc ion binding"/>
    <property type="evidence" value="ECO:0007669"/>
    <property type="project" value="UniProtKB-KW"/>
</dbReference>
<reference evidence="4 5" key="1">
    <citation type="journal article" date="2022" name="Nat. Genet.">
        <title>Improved pea reference genome and pan-genome highlight genomic features and evolutionary characteristics.</title>
        <authorList>
            <person name="Yang T."/>
            <person name="Liu R."/>
            <person name="Luo Y."/>
            <person name="Hu S."/>
            <person name="Wang D."/>
            <person name="Wang C."/>
            <person name="Pandey M.K."/>
            <person name="Ge S."/>
            <person name="Xu Q."/>
            <person name="Li N."/>
            <person name="Li G."/>
            <person name="Huang Y."/>
            <person name="Saxena R.K."/>
            <person name="Ji Y."/>
            <person name="Li M."/>
            <person name="Yan X."/>
            <person name="He Y."/>
            <person name="Liu Y."/>
            <person name="Wang X."/>
            <person name="Xiang C."/>
            <person name="Varshney R.K."/>
            <person name="Ding H."/>
            <person name="Gao S."/>
            <person name="Zong X."/>
        </authorList>
    </citation>
    <scope>NUCLEOTIDE SEQUENCE [LARGE SCALE GENOMIC DNA]</scope>
    <source>
        <strain evidence="4 5">cv. Zhongwan 6</strain>
    </source>
</reference>
<name>A0A9D4XQ09_PEA</name>
<evidence type="ECO:0000256" key="1">
    <source>
        <dbReference type="PROSITE-ProRule" id="PRU00175"/>
    </source>
</evidence>
<organism evidence="4 5">
    <name type="scientific">Pisum sativum</name>
    <name type="common">Garden pea</name>
    <name type="synonym">Lathyrus oleraceus</name>
    <dbReference type="NCBI Taxonomy" id="3888"/>
    <lineage>
        <taxon>Eukaryota</taxon>
        <taxon>Viridiplantae</taxon>
        <taxon>Streptophyta</taxon>
        <taxon>Embryophyta</taxon>
        <taxon>Tracheophyta</taxon>
        <taxon>Spermatophyta</taxon>
        <taxon>Magnoliopsida</taxon>
        <taxon>eudicotyledons</taxon>
        <taxon>Gunneridae</taxon>
        <taxon>Pentapetalae</taxon>
        <taxon>rosids</taxon>
        <taxon>fabids</taxon>
        <taxon>Fabales</taxon>
        <taxon>Fabaceae</taxon>
        <taxon>Papilionoideae</taxon>
        <taxon>50 kb inversion clade</taxon>
        <taxon>NPAAA clade</taxon>
        <taxon>Hologalegina</taxon>
        <taxon>IRL clade</taxon>
        <taxon>Fabeae</taxon>
        <taxon>Lathyrus</taxon>
    </lineage>
</organism>
<dbReference type="PANTHER" id="PTHR46798:SF14">
    <property type="entry name" value="PROTEIN, PUTATIVE-RELATED"/>
    <property type="match status" value="1"/>
</dbReference>
<dbReference type="EMBL" id="JAMSHJ010000003">
    <property type="protein sequence ID" value="KAI5424407.1"/>
    <property type="molecule type" value="Genomic_DNA"/>
</dbReference>
<feature type="compositionally biased region" description="Polar residues" evidence="2">
    <location>
        <begin position="363"/>
        <end position="373"/>
    </location>
</feature>
<dbReference type="Gramene" id="Psat0s1830g0240.1">
    <property type="protein sequence ID" value="Psat0s1830g0240.1.cds"/>
    <property type="gene ID" value="Psat0s1830g0240"/>
</dbReference>
<feature type="region of interest" description="Disordered" evidence="2">
    <location>
        <begin position="363"/>
        <end position="410"/>
    </location>
</feature>
<keyword evidence="5" id="KW-1185">Reference proteome</keyword>
<dbReference type="InterPro" id="IPR001841">
    <property type="entry name" value="Znf_RING"/>
</dbReference>
<dbReference type="Pfam" id="PF13639">
    <property type="entry name" value="zf-RING_2"/>
    <property type="match status" value="1"/>
</dbReference>
<dbReference type="Proteomes" id="UP001058974">
    <property type="component" value="Chromosome 3"/>
</dbReference>
<feature type="compositionally biased region" description="Low complexity" evidence="2">
    <location>
        <begin position="303"/>
        <end position="318"/>
    </location>
</feature>
<evidence type="ECO:0000313" key="5">
    <source>
        <dbReference type="Proteomes" id="UP001058974"/>
    </source>
</evidence>
<dbReference type="PANTHER" id="PTHR46798">
    <property type="entry name" value="OS09G0511500 PROTEIN"/>
    <property type="match status" value="1"/>
</dbReference>
<dbReference type="PROSITE" id="PS50089">
    <property type="entry name" value="ZF_RING_2"/>
    <property type="match status" value="1"/>
</dbReference>
<feature type="region of interest" description="Disordered" evidence="2">
    <location>
        <begin position="303"/>
        <end position="348"/>
    </location>
</feature>
<gene>
    <name evidence="4" type="ORF">KIW84_030552</name>
</gene>
<accession>A0A9D4XQ09</accession>
<protein>
    <recommendedName>
        <fullName evidence="3">RING-type domain-containing protein</fullName>
    </recommendedName>
</protein>
<sequence length="410" mass="44797">MDLAIDDDDGREIRKSLDSVSCSICLEIVSDHGARSSAKLQCGHQFHLDCIGSAFNVKGAMQCPNCRKVEKGQWLYGTGSRSYPEFNMDDWAREEEAYDISFSEMSMGVHWCPFGNFTQLPSSYEEREFASTAYHDALGPHAMFSEHSAVSSGNHPCPYIAYVGPVHPSTSNSGGTVSEVSNFNHWSGPPTHGDMPTSYTIPAVVFHYHSWDHHSSHFSSGSSHLGAADQPSVSQSNQRPARGGSEVPRSGSYIHPFPVGHSSIARAGNSAASSMIPPYPGSSARARDRVQALQAYYQQQQPLNSTTVRASVASSARRSNGHSGLASAPDQSGSYVYVPGGRNFHEEPRLPNQLHAWERDHLPSSSSLNQVGRESSWRAYHQTGGRSDPGFISSSYRLRSDSDRTPSQNR</sequence>
<evidence type="ECO:0000313" key="4">
    <source>
        <dbReference type="EMBL" id="KAI5424407.1"/>
    </source>
</evidence>
<evidence type="ECO:0000259" key="3">
    <source>
        <dbReference type="PROSITE" id="PS50089"/>
    </source>
</evidence>